<reference evidence="1 2" key="1">
    <citation type="submission" date="2016-10" db="EMBL/GenBank/DDBJ databases">
        <authorList>
            <person name="de Groot N.N."/>
        </authorList>
    </citation>
    <scope>NUCLEOTIDE SEQUENCE [LARGE SCALE GENOMIC DNA]</scope>
    <source>
        <strain evidence="1 2">743A</strain>
    </source>
</reference>
<keyword evidence="2" id="KW-1185">Reference proteome</keyword>
<accession>A0A1I6LRU7</accession>
<dbReference type="AlphaFoldDB" id="A0A1I6LRU7"/>
<evidence type="ECO:0008006" key="3">
    <source>
        <dbReference type="Google" id="ProtNLM"/>
    </source>
</evidence>
<evidence type="ECO:0000313" key="1">
    <source>
        <dbReference type="EMBL" id="SFS06010.1"/>
    </source>
</evidence>
<name>A0A1I6LRU7_9FIRM</name>
<dbReference type="Proteomes" id="UP000199659">
    <property type="component" value="Unassembled WGS sequence"/>
</dbReference>
<gene>
    <name evidence="1" type="ORF">SAMN05661086_03504</name>
</gene>
<organism evidence="1 2">
    <name type="scientific">Anaeromicropila populeti</name>
    <dbReference type="NCBI Taxonomy" id="37658"/>
    <lineage>
        <taxon>Bacteria</taxon>
        <taxon>Bacillati</taxon>
        <taxon>Bacillota</taxon>
        <taxon>Clostridia</taxon>
        <taxon>Lachnospirales</taxon>
        <taxon>Lachnospiraceae</taxon>
        <taxon>Anaeromicropila</taxon>
    </lineage>
</organism>
<protein>
    <recommendedName>
        <fullName evidence="3">Prophage pi2 protein 38</fullName>
    </recommendedName>
</protein>
<evidence type="ECO:0000313" key="2">
    <source>
        <dbReference type="Proteomes" id="UP000199659"/>
    </source>
</evidence>
<dbReference type="RefSeq" id="WP_092563865.1">
    <property type="nucleotide sequence ID" value="NZ_FOYZ01000020.1"/>
</dbReference>
<dbReference type="OrthoDB" id="2061576at2"/>
<dbReference type="STRING" id="37658.SAMN05661086_03504"/>
<sequence>MNHEEVMQMVEEMKLPSAYHHFVEGESPEPPFFVFSYAKTNPFAADGTLYYQRNRFKIELYTNRKSIKTEDQIETVLERYGIFYVKSEIWIASERLYEVLYEMEV</sequence>
<proteinExistence type="predicted"/>
<dbReference type="EMBL" id="FOYZ01000020">
    <property type="protein sequence ID" value="SFS06010.1"/>
    <property type="molecule type" value="Genomic_DNA"/>
</dbReference>